<proteinExistence type="predicted"/>
<organism evidence="1 2">
    <name type="scientific">Sulfobacillus benefaciens</name>
    <dbReference type="NCBI Taxonomy" id="453960"/>
    <lineage>
        <taxon>Bacteria</taxon>
        <taxon>Bacillati</taxon>
        <taxon>Bacillota</taxon>
        <taxon>Clostridia</taxon>
        <taxon>Eubacteriales</taxon>
        <taxon>Clostridiales Family XVII. Incertae Sedis</taxon>
        <taxon>Sulfobacillus</taxon>
    </lineage>
</organism>
<dbReference type="Proteomes" id="UP000242699">
    <property type="component" value="Unassembled WGS sequence"/>
</dbReference>
<comment type="caution">
    <text evidence="1">The sequence shown here is derived from an EMBL/GenBank/DDBJ whole genome shotgun (WGS) entry which is preliminary data.</text>
</comment>
<protein>
    <submittedName>
        <fullName evidence="1">Uncharacterized protein</fullName>
    </submittedName>
</protein>
<reference evidence="1 2" key="1">
    <citation type="journal article" date="2014" name="BMC Genomics">
        <title>Comparison of environmental and isolate Sulfobacillus genomes reveals diverse carbon, sulfur, nitrogen, and hydrogen metabolisms.</title>
        <authorList>
            <person name="Justice N.B."/>
            <person name="Norman A."/>
            <person name="Brown C.T."/>
            <person name="Singh A."/>
            <person name="Thomas B.C."/>
            <person name="Banfield J.F."/>
        </authorList>
    </citation>
    <scope>NUCLEOTIDE SEQUENCE [LARGE SCALE GENOMIC DNA]</scope>
    <source>
        <strain evidence="1">AMDSBA1</strain>
    </source>
</reference>
<evidence type="ECO:0000313" key="1">
    <source>
        <dbReference type="EMBL" id="PSR28659.1"/>
    </source>
</evidence>
<name>A0A2T2X2F4_9FIRM</name>
<dbReference type="EMBL" id="PXYT01000019">
    <property type="protein sequence ID" value="PSR28659.1"/>
    <property type="molecule type" value="Genomic_DNA"/>
</dbReference>
<accession>A0A2T2X2F4</accession>
<evidence type="ECO:0000313" key="2">
    <source>
        <dbReference type="Proteomes" id="UP000242699"/>
    </source>
</evidence>
<sequence length="63" mass="7056">MKVSDIRCPYCQGHNLTPTQPVSLVALPIEKNATEFDGIPLEIARCRDCQGVLWFAVIEEIPE</sequence>
<dbReference type="AlphaFoldDB" id="A0A2T2X2F4"/>
<gene>
    <name evidence="1" type="ORF">C7B43_09600</name>
</gene>